<evidence type="ECO:0000256" key="4">
    <source>
        <dbReference type="ARBA" id="ARBA00022517"/>
    </source>
</evidence>
<dbReference type="GO" id="GO:0005829">
    <property type="term" value="C:cytosol"/>
    <property type="evidence" value="ECO:0007669"/>
    <property type="project" value="TreeGrafter"/>
</dbReference>
<keyword evidence="8" id="KW-1185">Reference proteome</keyword>
<sequence>MAKEYLQEPLDPYKLCAAEREISFELPLESMQRAQDLLLDKQGSFRIQLKFSYGSQRLLQVEGHLKGEVTLECQRCLGPSKQLLDNHFLWGLVISEEAASNLPKTHEPVFIEKERLALLSVIEDEFLLALPLVAYHPEDECQLQPLEQDQSAEEPAETENNPFSALADLKESLKKKQ</sequence>
<dbReference type="GO" id="GO:0042254">
    <property type="term" value="P:ribosome biogenesis"/>
    <property type="evidence" value="ECO:0007669"/>
    <property type="project" value="UniProtKB-KW"/>
</dbReference>
<dbReference type="STRING" id="1122252.SAMN05660443_0013"/>
<dbReference type="Proteomes" id="UP000199058">
    <property type="component" value="Unassembled WGS sequence"/>
</dbReference>
<proteinExistence type="inferred from homology"/>
<organism evidence="7 8">
    <name type="scientific">Marinospirillum celere</name>
    <dbReference type="NCBI Taxonomy" id="1122252"/>
    <lineage>
        <taxon>Bacteria</taxon>
        <taxon>Pseudomonadati</taxon>
        <taxon>Pseudomonadota</taxon>
        <taxon>Gammaproteobacteria</taxon>
        <taxon>Oceanospirillales</taxon>
        <taxon>Oceanospirillaceae</taxon>
        <taxon>Marinospirillum</taxon>
    </lineage>
</organism>
<dbReference type="PANTHER" id="PTHR38099:SF1">
    <property type="entry name" value="LARGE RIBOSOMAL RNA SUBUNIT ACCUMULATION PROTEIN YCED"/>
    <property type="match status" value="1"/>
</dbReference>
<evidence type="ECO:0000256" key="3">
    <source>
        <dbReference type="ARBA" id="ARBA00015716"/>
    </source>
</evidence>
<evidence type="ECO:0000256" key="6">
    <source>
        <dbReference type="SAM" id="MobiDB-lite"/>
    </source>
</evidence>
<evidence type="ECO:0000256" key="1">
    <source>
        <dbReference type="ARBA" id="ARBA00002868"/>
    </source>
</evidence>
<dbReference type="AlphaFoldDB" id="A0A1I1JW42"/>
<dbReference type="EMBL" id="FOLH01000010">
    <property type="protein sequence ID" value="SFC52192.1"/>
    <property type="molecule type" value="Genomic_DNA"/>
</dbReference>
<comment type="function">
    <text evidence="1">Plays a role in synthesis, processing and/or stability of 23S rRNA.</text>
</comment>
<dbReference type="InterPro" id="IPR039255">
    <property type="entry name" value="YceD_bac"/>
</dbReference>
<protein>
    <recommendedName>
        <fullName evidence="3">Large ribosomal RNA subunit accumulation protein YceD</fullName>
    </recommendedName>
    <alternativeName>
        <fullName evidence="5">23S rRNA accumulation protein YceD</fullName>
    </alternativeName>
</protein>
<dbReference type="OrthoDB" id="9786771at2"/>
<dbReference type="RefSeq" id="WP_091965229.1">
    <property type="nucleotide sequence ID" value="NZ_FOLH01000010.1"/>
</dbReference>
<gene>
    <name evidence="7" type="ORF">SAMN05660443_0013</name>
</gene>
<evidence type="ECO:0000313" key="8">
    <source>
        <dbReference type="Proteomes" id="UP000199058"/>
    </source>
</evidence>
<comment type="similarity">
    <text evidence="2">Belongs to the DUF177 domain family.</text>
</comment>
<dbReference type="InterPro" id="IPR003772">
    <property type="entry name" value="YceD"/>
</dbReference>
<reference evidence="7 8" key="1">
    <citation type="submission" date="2016-10" db="EMBL/GenBank/DDBJ databases">
        <authorList>
            <person name="de Groot N.N."/>
        </authorList>
    </citation>
    <scope>NUCLEOTIDE SEQUENCE [LARGE SCALE GENOMIC DNA]</scope>
    <source>
        <strain evidence="7 8">DSM 18438</strain>
    </source>
</reference>
<feature type="region of interest" description="Disordered" evidence="6">
    <location>
        <begin position="143"/>
        <end position="177"/>
    </location>
</feature>
<evidence type="ECO:0000256" key="2">
    <source>
        <dbReference type="ARBA" id="ARBA00010740"/>
    </source>
</evidence>
<dbReference type="PANTHER" id="PTHR38099">
    <property type="entry name" value="LARGE RIBOSOMAL RNA SUBUNIT ACCUMULATION PROTEIN YCED"/>
    <property type="match status" value="1"/>
</dbReference>
<dbReference type="Pfam" id="PF02620">
    <property type="entry name" value="YceD"/>
    <property type="match status" value="1"/>
</dbReference>
<evidence type="ECO:0000313" key="7">
    <source>
        <dbReference type="EMBL" id="SFC52192.1"/>
    </source>
</evidence>
<keyword evidence="4" id="KW-0690">Ribosome biogenesis</keyword>
<accession>A0A1I1JW42</accession>
<feature type="compositionally biased region" description="Basic and acidic residues" evidence="6">
    <location>
        <begin position="168"/>
        <end position="177"/>
    </location>
</feature>
<name>A0A1I1JW42_9GAMM</name>
<evidence type="ECO:0000256" key="5">
    <source>
        <dbReference type="ARBA" id="ARBA00031841"/>
    </source>
</evidence>